<name>A0A2A4J223_HELVI</name>
<feature type="region of interest" description="Disordered" evidence="1">
    <location>
        <begin position="1"/>
        <end position="20"/>
    </location>
</feature>
<evidence type="ECO:0000313" key="2">
    <source>
        <dbReference type="EMBL" id="PCG66115.1"/>
    </source>
</evidence>
<dbReference type="AlphaFoldDB" id="A0A2A4J223"/>
<feature type="compositionally biased region" description="Polar residues" evidence="1">
    <location>
        <begin position="1"/>
        <end position="17"/>
    </location>
</feature>
<comment type="caution">
    <text evidence="2">The sequence shown here is derived from an EMBL/GenBank/DDBJ whole genome shotgun (WGS) entry which is preliminary data.</text>
</comment>
<dbReference type="EMBL" id="NWSH01003557">
    <property type="protein sequence ID" value="PCG66115.1"/>
    <property type="molecule type" value="Genomic_DNA"/>
</dbReference>
<sequence>MVRPGSETTMAQGQPPQIQADEVDYHLTNGETSKNDYMEYLRYQLEEVLPPHDKRQDEFLAKIPNLIFVPNDADELAMKVYNELCAKQSELLNLQRERDELTSVVRKFYNLDRTITLQQCREKLAKLFHGKQKFFVLAKELEELLYQLHGRGRL</sequence>
<evidence type="ECO:0000256" key="1">
    <source>
        <dbReference type="SAM" id="MobiDB-lite"/>
    </source>
</evidence>
<protein>
    <submittedName>
        <fullName evidence="2">Uncharacterized protein</fullName>
    </submittedName>
</protein>
<accession>A0A2A4J223</accession>
<proteinExistence type="predicted"/>
<reference evidence="2" key="1">
    <citation type="submission" date="2017-09" db="EMBL/GenBank/DDBJ databases">
        <title>Contemporary evolution of a Lepidopteran species, Heliothis virescens, in response to modern agricultural practices.</title>
        <authorList>
            <person name="Fritz M.L."/>
            <person name="Deyonke A.M."/>
            <person name="Papanicolaou A."/>
            <person name="Micinski S."/>
            <person name="Westbrook J."/>
            <person name="Gould F."/>
        </authorList>
    </citation>
    <scope>NUCLEOTIDE SEQUENCE [LARGE SCALE GENOMIC DNA]</scope>
    <source>
        <strain evidence="2">HvINT-</strain>
        <tissue evidence="2">Whole body</tissue>
    </source>
</reference>
<gene>
    <name evidence="2" type="ORF">B5V51_8170</name>
</gene>
<organism evidence="2">
    <name type="scientific">Heliothis virescens</name>
    <name type="common">Tobacco budworm moth</name>
    <dbReference type="NCBI Taxonomy" id="7102"/>
    <lineage>
        <taxon>Eukaryota</taxon>
        <taxon>Metazoa</taxon>
        <taxon>Ecdysozoa</taxon>
        <taxon>Arthropoda</taxon>
        <taxon>Hexapoda</taxon>
        <taxon>Insecta</taxon>
        <taxon>Pterygota</taxon>
        <taxon>Neoptera</taxon>
        <taxon>Endopterygota</taxon>
        <taxon>Lepidoptera</taxon>
        <taxon>Glossata</taxon>
        <taxon>Ditrysia</taxon>
        <taxon>Noctuoidea</taxon>
        <taxon>Noctuidae</taxon>
        <taxon>Heliothinae</taxon>
        <taxon>Heliothis</taxon>
    </lineage>
</organism>